<dbReference type="EMBL" id="BAABHS010000007">
    <property type="protein sequence ID" value="GAA4959965.1"/>
    <property type="molecule type" value="Genomic_DNA"/>
</dbReference>
<evidence type="ECO:0000313" key="2">
    <source>
        <dbReference type="Proteomes" id="UP001500466"/>
    </source>
</evidence>
<organism evidence="1 2">
    <name type="scientific">Yinghuangia aomiensis</name>
    <dbReference type="NCBI Taxonomy" id="676205"/>
    <lineage>
        <taxon>Bacteria</taxon>
        <taxon>Bacillati</taxon>
        <taxon>Actinomycetota</taxon>
        <taxon>Actinomycetes</taxon>
        <taxon>Kitasatosporales</taxon>
        <taxon>Streptomycetaceae</taxon>
        <taxon>Yinghuangia</taxon>
    </lineage>
</organism>
<proteinExistence type="predicted"/>
<accession>A0ABP9H345</accession>
<reference evidence="2" key="1">
    <citation type="journal article" date="2019" name="Int. J. Syst. Evol. Microbiol.">
        <title>The Global Catalogue of Microorganisms (GCM) 10K type strain sequencing project: providing services to taxonomists for standard genome sequencing and annotation.</title>
        <authorList>
            <consortium name="The Broad Institute Genomics Platform"/>
            <consortium name="The Broad Institute Genome Sequencing Center for Infectious Disease"/>
            <person name="Wu L."/>
            <person name="Ma J."/>
        </authorList>
    </citation>
    <scope>NUCLEOTIDE SEQUENCE [LARGE SCALE GENOMIC DNA]</scope>
    <source>
        <strain evidence="2">JCM 17986</strain>
    </source>
</reference>
<keyword evidence="2" id="KW-1185">Reference proteome</keyword>
<name>A0ABP9H345_9ACTN</name>
<sequence length="97" mass="10416">MPLLGADVDDAPRVLTFDAPSLTVVAEVARRAGRIRLHGQLTVPQRVCLEIRHADGVRTVLTDDLGRFAAADLPPGLIGFVAYTASGLREATHWMAV</sequence>
<dbReference type="Proteomes" id="UP001500466">
    <property type="component" value="Unassembled WGS sequence"/>
</dbReference>
<evidence type="ECO:0000313" key="1">
    <source>
        <dbReference type="EMBL" id="GAA4959965.1"/>
    </source>
</evidence>
<gene>
    <name evidence="1" type="ORF">GCM10023205_23840</name>
</gene>
<comment type="caution">
    <text evidence="1">The sequence shown here is derived from an EMBL/GenBank/DDBJ whole genome shotgun (WGS) entry which is preliminary data.</text>
</comment>
<protein>
    <submittedName>
        <fullName evidence="1">Uncharacterized protein</fullName>
    </submittedName>
</protein>
<dbReference type="RefSeq" id="WP_345675365.1">
    <property type="nucleotide sequence ID" value="NZ_BAABHS010000007.1"/>
</dbReference>